<evidence type="ECO:0000313" key="1">
    <source>
        <dbReference type="EMBL" id="MEL1244808.1"/>
    </source>
</evidence>
<sequence length="227" mass="26242">MDEIKIEDIDNYAINELSQYLFGTGAPTRAIAQKKIADITTSDLLYLLRRRCYTDIAALLAIREMEVNGFYGHSFKYDERTVTQQDILKELLLLPDSFWNTNQRSFHKLKPFAETNSIHANLPHKVVAQFLEFSPEPIVWSKKDIGQMVYLEAMGALSLFLTAMDMLRQLKRAVDEGIKATLDWEGNTFDINNVADIREHILPLITEDPDYLEDYEEVLDKEVKICF</sequence>
<comment type="caution">
    <text evidence="1">The sequence shown here is derived from an EMBL/GenBank/DDBJ whole genome shotgun (WGS) entry which is preliminary data.</text>
</comment>
<evidence type="ECO:0000313" key="2">
    <source>
        <dbReference type="Proteomes" id="UP001464555"/>
    </source>
</evidence>
<gene>
    <name evidence="1" type="ORF">AAEO56_11090</name>
</gene>
<proteinExistence type="predicted"/>
<name>A0ABU9HYJ9_9FLAO</name>
<organism evidence="1 2">
    <name type="scientific">Flavobacterium arundinis</name>
    <dbReference type="NCBI Taxonomy" id="3139143"/>
    <lineage>
        <taxon>Bacteria</taxon>
        <taxon>Pseudomonadati</taxon>
        <taxon>Bacteroidota</taxon>
        <taxon>Flavobacteriia</taxon>
        <taxon>Flavobacteriales</taxon>
        <taxon>Flavobacteriaceae</taxon>
        <taxon>Flavobacterium</taxon>
    </lineage>
</organism>
<keyword evidence="2" id="KW-1185">Reference proteome</keyword>
<dbReference type="EMBL" id="JBBYHR010000005">
    <property type="protein sequence ID" value="MEL1244808.1"/>
    <property type="molecule type" value="Genomic_DNA"/>
</dbReference>
<protein>
    <submittedName>
        <fullName evidence="1">Uncharacterized protein</fullName>
    </submittedName>
</protein>
<dbReference type="Proteomes" id="UP001464555">
    <property type="component" value="Unassembled WGS sequence"/>
</dbReference>
<dbReference type="RefSeq" id="WP_341697123.1">
    <property type="nucleotide sequence ID" value="NZ_JBBYHR010000005.1"/>
</dbReference>
<accession>A0ABU9HYJ9</accession>
<reference evidence="1 2" key="1">
    <citation type="submission" date="2024-04" db="EMBL/GenBank/DDBJ databases">
        <title>Flavobacterium sp. DGU11 16S ribosomal RNA gene Genome sequencing and assembly.</title>
        <authorList>
            <person name="Park S."/>
        </authorList>
    </citation>
    <scope>NUCLEOTIDE SEQUENCE [LARGE SCALE GENOMIC DNA]</scope>
    <source>
        <strain evidence="1 2">DGU11</strain>
    </source>
</reference>